<gene>
    <name evidence="2" type="ORF">GCM10007878_04730</name>
</gene>
<evidence type="ECO:0008006" key="4">
    <source>
        <dbReference type="Google" id="ProtNLM"/>
    </source>
</evidence>
<reference evidence="3" key="1">
    <citation type="journal article" date="2019" name="Int. J. Syst. Evol. Microbiol.">
        <title>The Global Catalogue of Microorganisms (GCM) 10K type strain sequencing project: providing services to taxonomists for standard genome sequencing and annotation.</title>
        <authorList>
            <consortium name="The Broad Institute Genomics Platform"/>
            <consortium name="The Broad Institute Genome Sequencing Center for Infectious Disease"/>
            <person name="Wu L."/>
            <person name="Ma J."/>
        </authorList>
    </citation>
    <scope>NUCLEOTIDE SEQUENCE [LARGE SCALE GENOMIC DNA]</scope>
    <source>
        <strain evidence="3">NBRC 100033</strain>
    </source>
</reference>
<feature type="region of interest" description="Disordered" evidence="1">
    <location>
        <begin position="1"/>
        <end position="65"/>
    </location>
</feature>
<proteinExistence type="predicted"/>
<feature type="compositionally biased region" description="Polar residues" evidence="1">
    <location>
        <begin position="1"/>
        <end position="12"/>
    </location>
</feature>
<keyword evidence="3" id="KW-1185">Reference proteome</keyword>
<dbReference type="InterPro" id="IPR035924">
    <property type="entry name" value="FlaG-like_sf"/>
</dbReference>
<dbReference type="InterPro" id="IPR005186">
    <property type="entry name" value="FlaG"/>
</dbReference>
<dbReference type="Pfam" id="PF03646">
    <property type="entry name" value="FlaG"/>
    <property type="match status" value="1"/>
</dbReference>
<evidence type="ECO:0000313" key="2">
    <source>
        <dbReference type="EMBL" id="GLR63038.1"/>
    </source>
</evidence>
<sequence>MSSELLSLNPAVTTDRPVGSGSSLNNTTTALVPETDSKPAIKSEVSQAETKTPSQLSETLEQESQEILAKKQEETTDSIGASELRDILDEINSALYSYNRSLRFELHEDTDDLVVKVFNTKTDEVIRQYPSEEVLARKAKLLAGDTNFFSTQVS</sequence>
<dbReference type="Proteomes" id="UP001156682">
    <property type="component" value="Unassembled WGS sequence"/>
</dbReference>
<protein>
    <recommendedName>
        <fullName evidence="4">Flagellar protein FlaG</fullName>
    </recommendedName>
</protein>
<dbReference type="Gene3D" id="3.30.160.170">
    <property type="entry name" value="FlaG-like"/>
    <property type="match status" value="1"/>
</dbReference>
<organism evidence="2 3">
    <name type="scientific">Marinospirillum insulare</name>
    <dbReference type="NCBI Taxonomy" id="217169"/>
    <lineage>
        <taxon>Bacteria</taxon>
        <taxon>Pseudomonadati</taxon>
        <taxon>Pseudomonadota</taxon>
        <taxon>Gammaproteobacteria</taxon>
        <taxon>Oceanospirillales</taxon>
        <taxon>Oceanospirillaceae</taxon>
        <taxon>Marinospirillum</taxon>
    </lineage>
</organism>
<accession>A0ABQ5ZUT2</accession>
<dbReference type="PANTHER" id="PTHR37166">
    <property type="entry name" value="PROTEIN FLAG"/>
    <property type="match status" value="1"/>
</dbReference>
<dbReference type="RefSeq" id="WP_036239438.1">
    <property type="nucleotide sequence ID" value="NZ_BSOR01000008.1"/>
</dbReference>
<evidence type="ECO:0000313" key="3">
    <source>
        <dbReference type="Proteomes" id="UP001156682"/>
    </source>
</evidence>
<comment type="caution">
    <text evidence="2">The sequence shown here is derived from an EMBL/GenBank/DDBJ whole genome shotgun (WGS) entry which is preliminary data.</text>
</comment>
<dbReference type="EMBL" id="BSOR01000008">
    <property type="protein sequence ID" value="GLR63038.1"/>
    <property type="molecule type" value="Genomic_DNA"/>
</dbReference>
<evidence type="ECO:0000256" key="1">
    <source>
        <dbReference type="SAM" id="MobiDB-lite"/>
    </source>
</evidence>
<dbReference type="SUPFAM" id="SSF160214">
    <property type="entry name" value="FlaG-like"/>
    <property type="match status" value="1"/>
</dbReference>
<name>A0ABQ5ZUT2_9GAMM</name>
<feature type="compositionally biased region" description="Polar residues" evidence="1">
    <location>
        <begin position="44"/>
        <end position="53"/>
    </location>
</feature>
<dbReference type="PANTHER" id="PTHR37166:SF1">
    <property type="entry name" value="PROTEIN FLAG"/>
    <property type="match status" value="1"/>
</dbReference>
<feature type="compositionally biased region" description="Polar residues" evidence="1">
    <location>
        <begin position="20"/>
        <end position="30"/>
    </location>
</feature>